<evidence type="ECO:0000313" key="2">
    <source>
        <dbReference type="Proteomes" id="UP000814140"/>
    </source>
</evidence>
<comment type="caution">
    <text evidence="1">The sequence shown here is derived from an EMBL/GenBank/DDBJ whole genome shotgun (WGS) entry which is preliminary data.</text>
</comment>
<accession>A0ACB8SU88</accession>
<keyword evidence="2" id="KW-1185">Reference proteome</keyword>
<organism evidence="1 2">
    <name type="scientific">Artomyces pyxidatus</name>
    <dbReference type="NCBI Taxonomy" id="48021"/>
    <lineage>
        <taxon>Eukaryota</taxon>
        <taxon>Fungi</taxon>
        <taxon>Dikarya</taxon>
        <taxon>Basidiomycota</taxon>
        <taxon>Agaricomycotina</taxon>
        <taxon>Agaricomycetes</taxon>
        <taxon>Russulales</taxon>
        <taxon>Auriscalpiaceae</taxon>
        <taxon>Artomyces</taxon>
    </lineage>
</organism>
<name>A0ACB8SU88_9AGAM</name>
<reference evidence="1" key="2">
    <citation type="journal article" date="2022" name="New Phytol.">
        <title>Evolutionary transition to the ectomycorrhizal habit in the genomes of a hyperdiverse lineage of mushroom-forming fungi.</title>
        <authorList>
            <person name="Looney B."/>
            <person name="Miyauchi S."/>
            <person name="Morin E."/>
            <person name="Drula E."/>
            <person name="Courty P.E."/>
            <person name="Kohler A."/>
            <person name="Kuo A."/>
            <person name="LaButti K."/>
            <person name="Pangilinan J."/>
            <person name="Lipzen A."/>
            <person name="Riley R."/>
            <person name="Andreopoulos W."/>
            <person name="He G."/>
            <person name="Johnson J."/>
            <person name="Nolan M."/>
            <person name="Tritt A."/>
            <person name="Barry K.W."/>
            <person name="Grigoriev I.V."/>
            <person name="Nagy L.G."/>
            <person name="Hibbett D."/>
            <person name="Henrissat B."/>
            <person name="Matheny P.B."/>
            <person name="Labbe J."/>
            <person name="Martin F.M."/>
        </authorList>
    </citation>
    <scope>NUCLEOTIDE SEQUENCE</scope>
    <source>
        <strain evidence="1">HHB10654</strain>
    </source>
</reference>
<protein>
    <submittedName>
        <fullName evidence="1">Uncharacterized protein</fullName>
    </submittedName>
</protein>
<proteinExistence type="predicted"/>
<evidence type="ECO:0000313" key="1">
    <source>
        <dbReference type="EMBL" id="KAI0059286.1"/>
    </source>
</evidence>
<sequence length="308" mass="32486">MFSKALPFFIGFVAVQAATVPVKRQSGPVDHANITDTDVLNFALTLEHLENAFYTTGLRNLTVKDFAAAGFPPAVREFYEQVSQHEATHVANLSTILGNVSVQPCTYNFGKNNVSTFIAISDMLETVGTSAYSGSAHYLQNKDLLTTAGAILAVEARQSTWINNAVRGGNPWSTAYDTPLDLNQVFTLASSVIVSCPANNTAIPVTPNPPLTASPALAQPGQNVTVSYPGAGNGTGLFAAFLSGVTPTFIPLSGNGSFTVTIPSQLRGFVYLAVTNSSSASDDTVTVAGPTFFNFPFNGNNTLTPLKH</sequence>
<reference evidence="1" key="1">
    <citation type="submission" date="2021-03" db="EMBL/GenBank/DDBJ databases">
        <authorList>
            <consortium name="DOE Joint Genome Institute"/>
            <person name="Ahrendt S."/>
            <person name="Looney B.P."/>
            <person name="Miyauchi S."/>
            <person name="Morin E."/>
            <person name="Drula E."/>
            <person name="Courty P.E."/>
            <person name="Chicoki N."/>
            <person name="Fauchery L."/>
            <person name="Kohler A."/>
            <person name="Kuo A."/>
            <person name="Labutti K."/>
            <person name="Pangilinan J."/>
            <person name="Lipzen A."/>
            <person name="Riley R."/>
            <person name="Andreopoulos W."/>
            <person name="He G."/>
            <person name="Johnson J."/>
            <person name="Barry K.W."/>
            <person name="Grigoriev I.V."/>
            <person name="Nagy L."/>
            <person name="Hibbett D."/>
            <person name="Henrissat B."/>
            <person name="Matheny P.B."/>
            <person name="Labbe J."/>
            <person name="Martin F."/>
        </authorList>
    </citation>
    <scope>NUCLEOTIDE SEQUENCE</scope>
    <source>
        <strain evidence="1">HHB10654</strain>
    </source>
</reference>
<dbReference type="EMBL" id="MU277227">
    <property type="protein sequence ID" value="KAI0059286.1"/>
    <property type="molecule type" value="Genomic_DNA"/>
</dbReference>
<gene>
    <name evidence="1" type="ORF">BV25DRAFT_1136796</name>
</gene>
<dbReference type="Proteomes" id="UP000814140">
    <property type="component" value="Unassembled WGS sequence"/>
</dbReference>